<evidence type="ECO:0000256" key="5">
    <source>
        <dbReference type="ARBA" id="ARBA00022801"/>
    </source>
</evidence>
<dbReference type="GO" id="GO:0003964">
    <property type="term" value="F:RNA-directed DNA polymerase activity"/>
    <property type="evidence" value="ECO:0007669"/>
    <property type="project" value="UniProtKB-KW"/>
</dbReference>
<dbReference type="InterPro" id="IPR043128">
    <property type="entry name" value="Rev_trsase/Diguanyl_cyclase"/>
</dbReference>
<dbReference type="OrthoDB" id="2446696at2759"/>
<dbReference type="CDD" id="cd01647">
    <property type="entry name" value="RT_LTR"/>
    <property type="match status" value="1"/>
</dbReference>
<keyword evidence="5" id="KW-0378">Hydrolase</keyword>
<keyword evidence="6" id="KW-0695">RNA-directed DNA polymerase</keyword>
<sequence>MNQGLFEPTVMFFRLTNSPATFQWMMNDIFKDLISKGKVTIYLNDILIFMKDLKEHRCIVQRVLQCLRENKLFLKAEKCEFEVLETEYLSVIISKGQIRTDPVKIAGIAEWPTPTKKKELQSFLGFTNFYRKFIKNYSKVIHTLTQLTGNTEWTWGAAQNQVFQQLKKQMAEDVVLAIPNRMGCFRVEADVSNGAVGAILSQEQEGRWRPVAFMSKVLTATKHNYEIYDKELLAIMLAFSDWCHYLMGALEDVEIWTDHQNLQYFHKLQKLNRRQARWVTELAEYHFMLKHKPGFANIKADLLS</sequence>
<evidence type="ECO:0000313" key="10">
    <source>
        <dbReference type="Proteomes" id="UP000219338"/>
    </source>
</evidence>
<dbReference type="PANTHER" id="PTHR37984">
    <property type="entry name" value="PROTEIN CBG26694"/>
    <property type="match status" value="1"/>
</dbReference>
<evidence type="ECO:0000259" key="7">
    <source>
        <dbReference type="Pfam" id="PF00078"/>
    </source>
</evidence>
<organism evidence="9 10">
    <name type="scientific">Armillaria ostoyae</name>
    <name type="common">Armillaria root rot fungus</name>
    <dbReference type="NCBI Taxonomy" id="47428"/>
    <lineage>
        <taxon>Eukaryota</taxon>
        <taxon>Fungi</taxon>
        <taxon>Dikarya</taxon>
        <taxon>Basidiomycota</taxon>
        <taxon>Agaricomycotina</taxon>
        <taxon>Agaricomycetes</taxon>
        <taxon>Agaricomycetidae</taxon>
        <taxon>Agaricales</taxon>
        <taxon>Marasmiineae</taxon>
        <taxon>Physalacriaceae</taxon>
        <taxon>Armillaria</taxon>
    </lineage>
</organism>
<evidence type="ECO:0000256" key="4">
    <source>
        <dbReference type="ARBA" id="ARBA00022759"/>
    </source>
</evidence>
<dbReference type="STRING" id="47428.A0A284RNZ8"/>
<keyword evidence="2" id="KW-0548">Nucleotidyltransferase</keyword>
<dbReference type="Proteomes" id="UP000219338">
    <property type="component" value="Unassembled WGS sequence"/>
</dbReference>
<feature type="domain" description="Reverse transcriptase" evidence="7">
    <location>
        <begin position="3"/>
        <end position="93"/>
    </location>
</feature>
<dbReference type="CDD" id="cd09274">
    <property type="entry name" value="RNase_HI_RT_Ty3"/>
    <property type="match status" value="1"/>
</dbReference>
<protein>
    <submittedName>
        <fullName evidence="9">Related to TY3B TY3B protein</fullName>
    </submittedName>
</protein>
<dbReference type="InterPro" id="IPR043502">
    <property type="entry name" value="DNA/RNA_pol_sf"/>
</dbReference>
<keyword evidence="3" id="KW-0540">Nuclease</keyword>
<name>A0A284RNZ8_ARMOS</name>
<dbReference type="OMA" id="EKETEWH"/>
<evidence type="ECO:0000256" key="2">
    <source>
        <dbReference type="ARBA" id="ARBA00022695"/>
    </source>
</evidence>
<reference evidence="10" key="1">
    <citation type="journal article" date="2017" name="Nat. Ecol. Evol.">
        <title>Genome expansion and lineage-specific genetic innovations in the forest pathogenic fungi Armillaria.</title>
        <authorList>
            <person name="Sipos G."/>
            <person name="Prasanna A.N."/>
            <person name="Walter M.C."/>
            <person name="O'Connor E."/>
            <person name="Balint B."/>
            <person name="Krizsan K."/>
            <person name="Kiss B."/>
            <person name="Hess J."/>
            <person name="Varga T."/>
            <person name="Slot J."/>
            <person name="Riley R."/>
            <person name="Boka B."/>
            <person name="Rigling D."/>
            <person name="Barry K."/>
            <person name="Lee J."/>
            <person name="Mihaltcheva S."/>
            <person name="LaButti K."/>
            <person name="Lipzen A."/>
            <person name="Waldron R."/>
            <person name="Moloney N.M."/>
            <person name="Sperisen C."/>
            <person name="Kredics L."/>
            <person name="Vagvoelgyi C."/>
            <person name="Patrignani A."/>
            <person name="Fitzpatrick D."/>
            <person name="Nagy I."/>
            <person name="Doyle S."/>
            <person name="Anderson J.B."/>
            <person name="Grigoriev I.V."/>
            <person name="Gueldener U."/>
            <person name="Muensterkoetter M."/>
            <person name="Nagy L.G."/>
        </authorList>
    </citation>
    <scope>NUCLEOTIDE SEQUENCE [LARGE SCALE GENOMIC DNA]</scope>
    <source>
        <strain evidence="10">C18/9</strain>
    </source>
</reference>
<dbReference type="Gene3D" id="3.10.20.370">
    <property type="match status" value="1"/>
</dbReference>
<proteinExistence type="predicted"/>
<evidence type="ECO:0000256" key="1">
    <source>
        <dbReference type="ARBA" id="ARBA00022679"/>
    </source>
</evidence>
<dbReference type="Pfam" id="PF00078">
    <property type="entry name" value="RVT_1"/>
    <property type="match status" value="1"/>
</dbReference>
<evidence type="ECO:0000256" key="6">
    <source>
        <dbReference type="ARBA" id="ARBA00022918"/>
    </source>
</evidence>
<dbReference type="InterPro" id="IPR050951">
    <property type="entry name" value="Retrovirus_Pol_polyprotein"/>
</dbReference>
<dbReference type="AlphaFoldDB" id="A0A284RNZ8"/>
<dbReference type="PANTHER" id="PTHR37984:SF5">
    <property type="entry name" value="PROTEIN NYNRIN-LIKE"/>
    <property type="match status" value="1"/>
</dbReference>
<keyword evidence="1" id="KW-0808">Transferase</keyword>
<dbReference type="GO" id="GO:0004519">
    <property type="term" value="F:endonuclease activity"/>
    <property type="evidence" value="ECO:0007669"/>
    <property type="project" value="UniProtKB-KW"/>
</dbReference>
<gene>
    <name evidence="9" type="ORF">ARMOST_13830</name>
</gene>
<dbReference type="EMBL" id="FUEG01000012">
    <property type="protein sequence ID" value="SJL10444.1"/>
    <property type="molecule type" value="Genomic_DNA"/>
</dbReference>
<accession>A0A284RNZ8</accession>
<evidence type="ECO:0000313" key="9">
    <source>
        <dbReference type="EMBL" id="SJL10444.1"/>
    </source>
</evidence>
<dbReference type="Pfam" id="PF17917">
    <property type="entry name" value="RT_RNaseH"/>
    <property type="match status" value="1"/>
</dbReference>
<dbReference type="SUPFAM" id="SSF56672">
    <property type="entry name" value="DNA/RNA polymerases"/>
    <property type="match status" value="1"/>
</dbReference>
<keyword evidence="4" id="KW-0255">Endonuclease</keyword>
<dbReference type="Gene3D" id="3.30.70.270">
    <property type="match status" value="2"/>
</dbReference>
<dbReference type="FunFam" id="3.30.70.270:FF:000020">
    <property type="entry name" value="Transposon Tf2-6 polyprotein-like Protein"/>
    <property type="match status" value="1"/>
</dbReference>
<keyword evidence="10" id="KW-1185">Reference proteome</keyword>
<dbReference type="InterPro" id="IPR041373">
    <property type="entry name" value="RT_RNaseH"/>
</dbReference>
<feature type="domain" description="Reverse transcriptase RNase H-like" evidence="8">
    <location>
        <begin position="185"/>
        <end position="285"/>
    </location>
</feature>
<dbReference type="InterPro" id="IPR000477">
    <property type="entry name" value="RT_dom"/>
</dbReference>
<dbReference type="GO" id="GO:0016787">
    <property type="term" value="F:hydrolase activity"/>
    <property type="evidence" value="ECO:0007669"/>
    <property type="project" value="UniProtKB-KW"/>
</dbReference>
<evidence type="ECO:0000259" key="8">
    <source>
        <dbReference type="Pfam" id="PF17917"/>
    </source>
</evidence>
<dbReference type="FunFam" id="3.10.20.370:FF:000001">
    <property type="entry name" value="Retrovirus-related Pol polyprotein from transposon 17.6-like protein"/>
    <property type="match status" value="1"/>
</dbReference>
<evidence type="ECO:0000256" key="3">
    <source>
        <dbReference type="ARBA" id="ARBA00022722"/>
    </source>
</evidence>